<evidence type="ECO:0000313" key="2">
    <source>
        <dbReference type="Proteomes" id="UP000228921"/>
    </source>
</evidence>
<organism evidence="1 2">
    <name type="scientific">Candidatus Thermofonsia Clade 1 bacterium</name>
    <dbReference type="NCBI Taxonomy" id="2364210"/>
    <lineage>
        <taxon>Bacteria</taxon>
        <taxon>Bacillati</taxon>
        <taxon>Chloroflexota</taxon>
        <taxon>Candidatus Thermofontia</taxon>
        <taxon>Candidatus Thermofonsia Clade 1</taxon>
    </lineage>
</organism>
<dbReference type="Proteomes" id="UP000228921">
    <property type="component" value="Unassembled WGS sequence"/>
</dbReference>
<accession>A0A2M8P449</accession>
<comment type="caution">
    <text evidence="1">The sequence shown here is derived from an EMBL/GenBank/DDBJ whole genome shotgun (WGS) entry which is preliminary data.</text>
</comment>
<reference evidence="1 2" key="1">
    <citation type="submission" date="2017-11" db="EMBL/GenBank/DDBJ databases">
        <title>Evolution of Phototrophy in the Chloroflexi Phylum Driven by Horizontal Gene Transfer.</title>
        <authorList>
            <person name="Ward L.M."/>
            <person name="Hemp J."/>
            <person name="Shih P.M."/>
            <person name="Mcglynn S.E."/>
            <person name="Fischer W."/>
        </authorList>
    </citation>
    <scope>NUCLEOTIDE SEQUENCE [LARGE SCALE GENOMIC DNA]</scope>
    <source>
        <strain evidence="1">CP2_2F</strain>
    </source>
</reference>
<gene>
    <name evidence="1" type="ORF">CUN51_01405</name>
</gene>
<protein>
    <submittedName>
        <fullName evidence="1">Uncharacterized protein</fullName>
    </submittedName>
</protein>
<proteinExistence type="predicted"/>
<sequence>MELVIEGVLRAFVLISTFRAEHGLLSTFGVALFEPKDFSGLGRIDQAARTGALQQLHERVLEQTPSNLPVLEWLEAIERLTYFFEAGLRAANAQIGLREAEIGFAVSGFADALSAYAYAALRATTEQHPLPRFSDIYSQWCANSVRLSQTRHVYAHGESVWQVQIVYTVYGRVGLVVQTDQARHYVADGQYTCPAEGFMRRLMEAVAAKISTTQPESASA</sequence>
<dbReference type="AlphaFoldDB" id="A0A2M8P449"/>
<name>A0A2M8P449_9CHLR</name>
<dbReference type="EMBL" id="PGTK01000001">
    <property type="protein sequence ID" value="PJF32313.1"/>
    <property type="molecule type" value="Genomic_DNA"/>
</dbReference>
<evidence type="ECO:0000313" key="1">
    <source>
        <dbReference type="EMBL" id="PJF32313.1"/>
    </source>
</evidence>